<accession>A0A1G9P6I2</accession>
<evidence type="ECO:0000259" key="5">
    <source>
        <dbReference type="Pfam" id="PF08386"/>
    </source>
</evidence>
<dbReference type="GeneID" id="40828278"/>
<protein>
    <submittedName>
        <fullName evidence="6">TAP-like protein</fullName>
    </submittedName>
</protein>
<feature type="region of interest" description="Disordered" evidence="4">
    <location>
        <begin position="1"/>
        <end position="70"/>
    </location>
</feature>
<dbReference type="STRING" id="1196353.SAMN05444921_102331"/>
<evidence type="ECO:0000313" key="6">
    <source>
        <dbReference type="EMBL" id="SDL94492.1"/>
    </source>
</evidence>
<evidence type="ECO:0000313" key="7">
    <source>
        <dbReference type="Proteomes" id="UP000199063"/>
    </source>
</evidence>
<proteinExistence type="inferred from homology"/>
<dbReference type="GO" id="GO:0016787">
    <property type="term" value="F:hydrolase activity"/>
    <property type="evidence" value="ECO:0007669"/>
    <property type="project" value="UniProtKB-KW"/>
</dbReference>
<organism evidence="6 7">
    <name type="scientific">Streptomyces wuyuanensis</name>
    <dbReference type="NCBI Taxonomy" id="1196353"/>
    <lineage>
        <taxon>Bacteria</taxon>
        <taxon>Bacillati</taxon>
        <taxon>Actinomycetota</taxon>
        <taxon>Actinomycetes</taxon>
        <taxon>Kitasatosporales</taxon>
        <taxon>Streptomycetaceae</taxon>
        <taxon>Streptomyces</taxon>
    </lineage>
</organism>
<keyword evidence="3" id="KW-0378">Hydrolase</keyword>
<dbReference type="Proteomes" id="UP000199063">
    <property type="component" value="Unassembled WGS sequence"/>
</dbReference>
<sequence>MPTSPTGRHAAGPDSGGDGRDTDDPGQPEAHGRDGDTPAPRPDGAARADEGPGASPSGRPHRRGGAARRAGTLLAAATATMLLVTAGCSDGDGGGGGSEEERDRDLGSQNLDWKPCPAPSEAEGGGTAPSPLPGGTKWECSFMEVPRDWAKPEGETIELALIRAKARDQANRIGSLIFNFGGPGGSGVSTLPAAAQDFERLRARYDLVSFDPRGVGRSQPVECLDDPELDEYYAQDATPDDSAEEKTYSDNLNRYDSACEENSGADLPHVGTTNAARDMDLMRQVLGDDKLHYFGISYGTELGGVYAHLFPKNVGRAVFDAVVDPTSTAVEGSLGQARGFQLAFTNFAEDCVARGDACQLPGSTPEEIQQFVIDLQNRLEKKPIPGIGDRELTQTQATNGIAQALYSKEYWPLLEQGLDEADGGNGALLLALSDAMNGRNREGQYSNLQAANAAINCVDFKERYSMEETKARLPEFREASPIFGEYLGWGLMGCNHWPVPGQWETPDVSAAGAAPIVVIGNTGDPATPYEGARAMVQALGKGVGVELTYEGEGHGAYNSGNKCVASAVDQYLLNGKVPASGTVCR</sequence>
<feature type="region of interest" description="Disordered" evidence="4">
    <location>
        <begin position="90"/>
        <end position="136"/>
    </location>
</feature>
<evidence type="ECO:0000256" key="1">
    <source>
        <dbReference type="ARBA" id="ARBA00010088"/>
    </source>
</evidence>
<dbReference type="InterPro" id="IPR013595">
    <property type="entry name" value="Pept_S33_TAP-like_C"/>
</dbReference>
<comment type="similarity">
    <text evidence="1">Belongs to the peptidase S33 family.</text>
</comment>
<dbReference type="AlphaFoldDB" id="A0A1G9P6I2"/>
<dbReference type="Pfam" id="PF08386">
    <property type="entry name" value="Abhydrolase_4"/>
    <property type="match status" value="1"/>
</dbReference>
<dbReference type="EMBL" id="FNHI01000002">
    <property type="protein sequence ID" value="SDL94492.1"/>
    <property type="molecule type" value="Genomic_DNA"/>
</dbReference>
<evidence type="ECO:0000256" key="4">
    <source>
        <dbReference type="SAM" id="MobiDB-lite"/>
    </source>
</evidence>
<feature type="domain" description="Peptidase S33 tripeptidyl aminopeptidase-like C-terminal" evidence="5">
    <location>
        <begin position="480"/>
        <end position="584"/>
    </location>
</feature>
<dbReference type="PANTHER" id="PTHR43248:SF29">
    <property type="entry name" value="TRIPEPTIDYL AMINOPEPTIDASE"/>
    <property type="match status" value="1"/>
</dbReference>
<dbReference type="InterPro" id="IPR051601">
    <property type="entry name" value="Serine_prot/Carboxylest_S33"/>
</dbReference>
<dbReference type="SUPFAM" id="SSF53474">
    <property type="entry name" value="alpha/beta-Hydrolases"/>
    <property type="match status" value="1"/>
</dbReference>
<dbReference type="OrthoDB" id="4498590at2"/>
<dbReference type="PANTHER" id="PTHR43248">
    <property type="entry name" value="2-SUCCINYL-6-HYDROXY-2,4-CYCLOHEXADIENE-1-CARBOXYLATE SYNTHASE"/>
    <property type="match status" value="1"/>
</dbReference>
<gene>
    <name evidence="6" type="ORF">SAMN05444921_102331</name>
</gene>
<reference evidence="7" key="1">
    <citation type="submission" date="2016-10" db="EMBL/GenBank/DDBJ databases">
        <authorList>
            <person name="Varghese N."/>
            <person name="Submissions S."/>
        </authorList>
    </citation>
    <scope>NUCLEOTIDE SEQUENCE [LARGE SCALE GENOMIC DNA]</scope>
    <source>
        <strain evidence="7">CGMCC 4.7042</strain>
    </source>
</reference>
<dbReference type="RefSeq" id="WP_093652519.1">
    <property type="nucleotide sequence ID" value="NZ_FNHI01000002.1"/>
</dbReference>
<evidence type="ECO:0000256" key="2">
    <source>
        <dbReference type="ARBA" id="ARBA00022729"/>
    </source>
</evidence>
<evidence type="ECO:0000256" key="3">
    <source>
        <dbReference type="ARBA" id="ARBA00022801"/>
    </source>
</evidence>
<dbReference type="Gene3D" id="3.40.50.1820">
    <property type="entry name" value="alpha/beta hydrolase"/>
    <property type="match status" value="1"/>
</dbReference>
<keyword evidence="2" id="KW-0732">Signal</keyword>
<dbReference type="InterPro" id="IPR029058">
    <property type="entry name" value="AB_hydrolase_fold"/>
</dbReference>
<keyword evidence="7" id="KW-1185">Reference proteome</keyword>
<name>A0A1G9P6I2_9ACTN</name>